<feature type="domain" description="Integrator complex subunit 1 R3" evidence="1">
    <location>
        <begin position="1"/>
        <end position="60"/>
    </location>
</feature>
<evidence type="ECO:0000259" key="1">
    <source>
        <dbReference type="Pfam" id="PF22927"/>
    </source>
</evidence>
<dbReference type="PANTHER" id="PTHR21224">
    <property type="entry name" value="INTEGRATOR COMPLEX SUBUNIT 1"/>
    <property type="match status" value="1"/>
</dbReference>
<name>A0ABQ9W702_SAGOE</name>
<accession>A0ABQ9W702</accession>
<sequence length="161" mass="17384">MIAALLHGRTHLNFQEFRQQNHLSCFLHVLGLLELLQPHVFRSEHQGALWDCLLSFIRLLLVRAPAVCPHAPFYSLGPGLGPHHLPGTGKNPVARAQARLPALGTSSHTGKPLPTACHVPGGPTCWRNLAQTLHAAFCMSLVPPQAPHLSGHVPQTAVSTP</sequence>
<evidence type="ECO:0000313" key="2">
    <source>
        <dbReference type="EMBL" id="KAK2116543.1"/>
    </source>
</evidence>
<dbReference type="Proteomes" id="UP001266305">
    <property type="component" value="Unassembled WGS sequence"/>
</dbReference>
<reference evidence="2 3" key="1">
    <citation type="submission" date="2023-05" db="EMBL/GenBank/DDBJ databases">
        <title>B98-5 Cell Line De Novo Hybrid Assembly: An Optical Mapping Approach.</title>
        <authorList>
            <person name="Kananen K."/>
            <person name="Auerbach J.A."/>
            <person name="Kautto E."/>
            <person name="Blachly J.S."/>
        </authorList>
    </citation>
    <scope>NUCLEOTIDE SEQUENCE [LARGE SCALE GENOMIC DNA]</scope>
    <source>
        <strain evidence="2">B95-8</strain>
        <tissue evidence="2">Cell line</tissue>
    </source>
</reference>
<dbReference type="EMBL" id="JASSZA010000002">
    <property type="protein sequence ID" value="KAK2116543.1"/>
    <property type="molecule type" value="Genomic_DNA"/>
</dbReference>
<dbReference type="PANTHER" id="PTHR21224:SF1">
    <property type="entry name" value="INTEGRATOR COMPLEX SUBUNIT 1"/>
    <property type="match status" value="1"/>
</dbReference>
<protein>
    <recommendedName>
        <fullName evidence="1">Integrator complex subunit 1 R3 domain-containing protein</fullName>
    </recommendedName>
</protein>
<keyword evidence="3" id="KW-1185">Reference proteome</keyword>
<organism evidence="2 3">
    <name type="scientific">Saguinus oedipus</name>
    <name type="common">Cotton-top tamarin</name>
    <name type="synonym">Oedipomidas oedipus</name>
    <dbReference type="NCBI Taxonomy" id="9490"/>
    <lineage>
        <taxon>Eukaryota</taxon>
        <taxon>Metazoa</taxon>
        <taxon>Chordata</taxon>
        <taxon>Craniata</taxon>
        <taxon>Vertebrata</taxon>
        <taxon>Euteleostomi</taxon>
        <taxon>Mammalia</taxon>
        <taxon>Eutheria</taxon>
        <taxon>Euarchontoglires</taxon>
        <taxon>Primates</taxon>
        <taxon>Haplorrhini</taxon>
        <taxon>Platyrrhini</taxon>
        <taxon>Cebidae</taxon>
        <taxon>Callitrichinae</taxon>
        <taxon>Saguinus</taxon>
    </lineage>
</organism>
<dbReference type="Pfam" id="PF22927">
    <property type="entry name" value="INT1_R3"/>
    <property type="match status" value="1"/>
</dbReference>
<evidence type="ECO:0000313" key="3">
    <source>
        <dbReference type="Proteomes" id="UP001266305"/>
    </source>
</evidence>
<gene>
    <name evidence="2" type="ORF">P7K49_003429</name>
</gene>
<dbReference type="InterPro" id="IPR038902">
    <property type="entry name" value="INTS1"/>
</dbReference>
<proteinExistence type="predicted"/>
<comment type="caution">
    <text evidence="2">The sequence shown here is derived from an EMBL/GenBank/DDBJ whole genome shotgun (WGS) entry which is preliminary data.</text>
</comment>
<dbReference type="InterPro" id="IPR053964">
    <property type="entry name" value="INT1_R3"/>
</dbReference>